<dbReference type="SUPFAM" id="SSF81330">
    <property type="entry name" value="Gated mechanosensitive channel"/>
    <property type="match status" value="1"/>
</dbReference>
<dbReference type="GO" id="GO:0008381">
    <property type="term" value="F:mechanosensitive monoatomic ion channel activity"/>
    <property type="evidence" value="ECO:0007669"/>
    <property type="project" value="TreeGrafter"/>
</dbReference>
<keyword evidence="3" id="KW-1133">Transmembrane helix</keyword>
<dbReference type="InterPro" id="IPR036019">
    <property type="entry name" value="MscL_channel"/>
</dbReference>
<dbReference type="GeneID" id="8097891"/>
<dbReference type="GO" id="GO:0016020">
    <property type="term" value="C:membrane"/>
    <property type="evidence" value="ECO:0007669"/>
    <property type="project" value="UniProtKB-SubCell"/>
</dbReference>
<protein>
    <submittedName>
        <fullName evidence="5">Large-conductance mechanosensitive channel, putative</fullName>
    </submittedName>
</protein>
<keyword evidence="2" id="KW-0812">Transmembrane</keyword>
<keyword evidence="4" id="KW-0472">Membrane</keyword>
<dbReference type="AlphaFoldDB" id="B8MKR4"/>
<evidence type="ECO:0000256" key="4">
    <source>
        <dbReference type="ARBA" id="ARBA00023136"/>
    </source>
</evidence>
<dbReference type="InterPro" id="IPR037673">
    <property type="entry name" value="MSC/AndL"/>
</dbReference>
<keyword evidence="6" id="KW-1185">Reference proteome</keyword>
<dbReference type="Pfam" id="PF01741">
    <property type="entry name" value="MscL"/>
    <property type="match status" value="1"/>
</dbReference>
<dbReference type="EMBL" id="EQ962657">
    <property type="protein sequence ID" value="EED14913.1"/>
    <property type="molecule type" value="Genomic_DNA"/>
</dbReference>
<name>B8MKR4_TALSN</name>
<proteinExistence type="predicted"/>
<dbReference type="PANTHER" id="PTHR30266:SF2">
    <property type="entry name" value="LARGE-CONDUCTANCE MECHANOSENSITIVE CHANNEL"/>
    <property type="match status" value="1"/>
</dbReference>
<organism evidence="5 6">
    <name type="scientific">Talaromyces stipitatus (strain ATCC 10500 / CBS 375.48 / QM 6759 / NRRL 1006)</name>
    <name type="common">Penicillium stipitatum</name>
    <dbReference type="NCBI Taxonomy" id="441959"/>
    <lineage>
        <taxon>Eukaryota</taxon>
        <taxon>Fungi</taxon>
        <taxon>Dikarya</taxon>
        <taxon>Ascomycota</taxon>
        <taxon>Pezizomycotina</taxon>
        <taxon>Eurotiomycetes</taxon>
        <taxon>Eurotiomycetidae</taxon>
        <taxon>Eurotiales</taxon>
        <taxon>Trichocomaceae</taxon>
        <taxon>Talaromyces</taxon>
        <taxon>Talaromyces sect. Talaromyces</taxon>
    </lineage>
</organism>
<dbReference type="Gene3D" id="1.10.1200.120">
    <property type="entry name" value="Large-conductance mechanosensitive channel, MscL, domain 1"/>
    <property type="match status" value="1"/>
</dbReference>
<evidence type="ECO:0000256" key="2">
    <source>
        <dbReference type="ARBA" id="ARBA00022692"/>
    </source>
</evidence>
<accession>B8MKR4</accession>
<evidence type="ECO:0000313" key="6">
    <source>
        <dbReference type="Proteomes" id="UP000001745"/>
    </source>
</evidence>
<dbReference type="FunFam" id="1.10.1200.120:FF:000004">
    <property type="entry name" value="Ion channel, putative"/>
    <property type="match status" value="1"/>
</dbReference>
<sequence>MPRLPDHEDDVVTRVQDRVKNAWDGFWDFALRDNVLEVAIGLIIAAAFTKVVNSFVSDLFLPIISLLPFLNRNLEDKFAVLRKGKHYSDWGPGGYNTLEQARDDGALVMAYGAFLDKFINFVGIGLTLYTVGQVYTWFSDDVVIKRTVKCRYCRKWISSKLAGWERGSHTQLGNFGAEVEFGIYKEQLLGKAAHAVVTTSMRGIKEGFRCPQALAQTNNAKNLYNSPLRRSKRRRVVQDRKTGPGLISAECGMLSTSNVDVRAKGSFRLEETSFLFNLLAERNFPIKI</sequence>
<gene>
    <name evidence="5" type="ORF">TSTA_043830</name>
</gene>
<comment type="subcellular location">
    <subcellularLocation>
        <location evidence="1">Membrane</location>
        <topology evidence="1">Multi-pass membrane protein</topology>
    </subcellularLocation>
</comment>
<dbReference type="eggNOG" id="ENOG502S1S2">
    <property type="taxonomic scope" value="Eukaryota"/>
</dbReference>
<reference evidence="6" key="1">
    <citation type="journal article" date="2015" name="Genome Announc.">
        <title>Genome sequence of the AIDS-associated pathogen Penicillium marneffei (ATCC18224) and its near taxonomic relative Talaromyces stipitatus (ATCC10500).</title>
        <authorList>
            <person name="Nierman W.C."/>
            <person name="Fedorova-Abrams N.D."/>
            <person name="Andrianopoulos A."/>
        </authorList>
    </citation>
    <scope>NUCLEOTIDE SEQUENCE [LARGE SCALE GENOMIC DNA]</scope>
    <source>
        <strain evidence="6">ATCC 10500 / CBS 375.48 / QM 6759 / NRRL 1006</strain>
    </source>
</reference>
<dbReference type="OrthoDB" id="10010920at2759"/>
<evidence type="ECO:0000313" key="5">
    <source>
        <dbReference type="EMBL" id="EED14913.1"/>
    </source>
</evidence>
<dbReference type="InParanoid" id="B8MKR4"/>
<dbReference type="Proteomes" id="UP000001745">
    <property type="component" value="Unassembled WGS sequence"/>
</dbReference>
<dbReference type="PANTHER" id="PTHR30266">
    <property type="entry name" value="MECHANOSENSITIVE CHANNEL MSCL"/>
    <property type="match status" value="1"/>
</dbReference>
<dbReference type="RefSeq" id="XP_002484866.1">
    <property type="nucleotide sequence ID" value="XM_002484821.1"/>
</dbReference>
<dbReference type="VEuPathDB" id="FungiDB:TSTA_043830"/>
<evidence type="ECO:0000256" key="1">
    <source>
        <dbReference type="ARBA" id="ARBA00004141"/>
    </source>
</evidence>
<evidence type="ECO:0000256" key="3">
    <source>
        <dbReference type="ARBA" id="ARBA00022989"/>
    </source>
</evidence>
<dbReference type="HOGENOM" id="CLU_967014_0_0_1"/>
<dbReference type="PhylomeDB" id="B8MKR4"/>
<dbReference type="STRING" id="441959.B8MKR4"/>